<dbReference type="EMBL" id="PGOL01001064">
    <property type="protein sequence ID" value="PKI61220.1"/>
    <property type="molecule type" value="Genomic_DNA"/>
</dbReference>
<name>A0A2I0JZF2_PUNGR</name>
<dbReference type="AlphaFoldDB" id="A0A2I0JZF2"/>
<organism evidence="1 2">
    <name type="scientific">Punica granatum</name>
    <name type="common">Pomegranate</name>
    <dbReference type="NCBI Taxonomy" id="22663"/>
    <lineage>
        <taxon>Eukaryota</taxon>
        <taxon>Viridiplantae</taxon>
        <taxon>Streptophyta</taxon>
        <taxon>Embryophyta</taxon>
        <taxon>Tracheophyta</taxon>
        <taxon>Spermatophyta</taxon>
        <taxon>Magnoliopsida</taxon>
        <taxon>eudicotyledons</taxon>
        <taxon>Gunneridae</taxon>
        <taxon>Pentapetalae</taxon>
        <taxon>rosids</taxon>
        <taxon>malvids</taxon>
        <taxon>Myrtales</taxon>
        <taxon>Lythraceae</taxon>
        <taxon>Punica</taxon>
    </lineage>
</organism>
<evidence type="ECO:0000313" key="2">
    <source>
        <dbReference type="Proteomes" id="UP000233551"/>
    </source>
</evidence>
<dbReference type="Proteomes" id="UP000233551">
    <property type="component" value="Unassembled WGS sequence"/>
</dbReference>
<accession>A0A2I0JZF2</accession>
<reference evidence="1 2" key="1">
    <citation type="submission" date="2017-11" db="EMBL/GenBank/DDBJ databases">
        <title>De-novo sequencing of pomegranate (Punica granatum L.) genome.</title>
        <authorList>
            <person name="Akparov Z."/>
            <person name="Amiraslanov A."/>
            <person name="Hajiyeva S."/>
            <person name="Abbasov M."/>
            <person name="Kaur K."/>
            <person name="Hamwieh A."/>
            <person name="Solovyev V."/>
            <person name="Salamov A."/>
            <person name="Braich B."/>
            <person name="Kosarev P."/>
            <person name="Mahmoud A."/>
            <person name="Hajiyev E."/>
            <person name="Babayeva S."/>
            <person name="Izzatullayeva V."/>
            <person name="Mammadov A."/>
            <person name="Mammadov A."/>
            <person name="Sharifova S."/>
            <person name="Ojaghi J."/>
            <person name="Eynullazada K."/>
            <person name="Bayramov B."/>
            <person name="Abdulazimova A."/>
            <person name="Shahmuradov I."/>
        </authorList>
    </citation>
    <scope>NUCLEOTIDE SEQUENCE [LARGE SCALE GENOMIC DNA]</scope>
    <source>
        <strain evidence="2">cv. AG2017</strain>
        <tissue evidence="1">Leaf</tissue>
    </source>
</reference>
<evidence type="ECO:0000313" key="1">
    <source>
        <dbReference type="EMBL" id="PKI61220.1"/>
    </source>
</evidence>
<protein>
    <submittedName>
        <fullName evidence="1">Uncharacterized protein</fullName>
    </submittedName>
</protein>
<gene>
    <name evidence="1" type="ORF">CRG98_018368</name>
</gene>
<keyword evidence="2" id="KW-1185">Reference proteome</keyword>
<sequence length="144" mass="15645">MHGHIETISIMPQRLYRLFDTPVGFGPFSSSHFRSVMIKLPKMSVWDFGFVTGPDCSSAILSCPLRARKSCFGRLSHVGESIGDPVGVDNLAILHGDCAHSNFVSSGHACARLIATRLGSVHLPGDAREKESPLPVYDPKVEGR</sequence>
<comment type="caution">
    <text evidence="1">The sequence shown here is derived from an EMBL/GenBank/DDBJ whole genome shotgun (WGS) entry which is preliminary data.</text>
</comment>
<proteinExistence type="predicted"/>